<feature type="domain" description="GIY-YIG" evidence="2">
    <location>
        <begin position="2"/>
        <end position="79"/>
    </location>
</feature>
<dbReference type="PANTHER" id="PTHR34477:SF5">
    <property type="entry name" value="BSL5627 PROTEIN"/>
    <property type="match status" value="1"/>
</dbReference>
<dbReference type="SMART" id="SM00465">
    <property type="entry name" value="GIYc"/>
    <property type="match status" value="1"/>
</dbReference>
<accession>A0A5C6QJT6</accession>
<protein>
    <submittedName>
        <fullName evidence="4">GIY-YIG nuclease family protein</fullName>
    </submittedName>
</protein>
<dbReference type="InterPro" id="IPR035901">
    <property type="entry name" value="GIY-YIG_endonuc_sf"/>
</dbReference>
<evidence type="ECO:0000259" key="2">
    <source>
        <dbReference type="PROSITE" id="PS50164"/>
    </source>
</evidence>
<gene>
    <name evidence="3" type="ORF">ESZ26_07215</name>
    <name evidence="4" type="ORF">ESZ27_05975</name>
</gene>
<organism evidence="4 6">
    <name type="scientific">Colwellia hornerae</name>
    <dbReference type="NCBI Taxonomy" id="89402"/>
    <lineage>
        <taxon>Bacteria</taxon>
        <taxon>Pseudomonadati</taxon>
        <taxon>Pseudomonadota</taxon>
        <taxon>Gammaproteobacteria</taxon>
        <taxon>Alteromonadales</taxon>
        <taxon>Colwelliaceae</taxon>
        <taxon>Colwellia</taxon>
    </lineage>
</organism>
<dbReference type="InterPro" id="IPR000305">
    <property type="entry name" value="GIY-YIG_endonuc"/>
</dbReference>
<sequence length="94" mass="11394">MKQPHIYIMTNVKNTTLYIGVTSQLAQRVYQHKSKLTLGFTHKYNLNKLVYFESFETMYDAITREKQLKNWRRAWKKNLIEQINPNWQDLSKDL</sequence>
<evidence type="ECO:0000313" key="3">
    <source>
        <dbReference type="EMBL" id="TWX60845.1"/>
    </source>
</evidence>
<dbReference type="CDD" id="cd10448">
    <property type="entry name" value="GIY-YIG_unchar_3"/>
    <property type="match status" value="1"/>
</dbReference>
<dbReference type="Pfam" id="PF01541">
    <property type="entry name" value="GIY-YIG"/>
    <property type="match status" value="1"/>
</dbReference>
<dbReference type="EMBL" id="VOLQ01000008">
    <property type="protein sequence ID" value="TWX69175.1"/>
    <property type="molecule type" value="Genomic_DNA"/>
</dbReference>
<dbReference type="EMBL" id="VOLR01000008">
    <property type="protein sequence ID" value="TWX60845.1"/>
    <property type="molecule type" value="Genomic_DNA"/>
</dbReference>
<dbReference type="Proteomes" id="UP000321525">
    <property type="component" value="Unassembled WGS sequence"/>
</dbReference>
<dbReference type="PROSITE" id="PS50164">
    <property type="entry name" value="GIY_YIG"/>
    <property type="match status" value="1"/>
</dbReference>
<name>A0A5C6QJT6_9GAMM</name>
<proteinExistence type="inferred from homology"/>
<dbReference type="Gene3D" id="3.40.1440.10">
    <property type="entry name" value="GIY-YIG endonuclease"/>
    <property type="match status" value="1"/>
</dbReference>
<dbReference type="PANTHER" id="PTHR34477">
    <property type="entry name" value="UPF0213 PROTEIN YHBQ"/>
    <property type="match status" value="1"/>
</dbReference>
<comment type="caution">
    <text evidence="4">The sequence shown here is derived from an EMBL/GenBank/DDBJ whole genome shotgun (WGS) entry which is preliminary data.</text>
</comment>
<reference evidence="4 6" key="1">
    <citation type="submission" date="2019-07" db="EMBL/GenBank/DDBJ databases">
        <title>Genomes of sea-ice associated Colwellia species.</title>
        <authorList>
            <person name="Bowman J.P."/>
        </authorList>
    </citation>
    <scope>NUCLEOTIDE SEQUENCE [LARGE SCALE GENOMIC DNA]</scope>
    <source>
        <strain evidence="3 5">ACAM 607</strain>
        <strain evidence="4 6">IC036</strain>
    </source>
</reference>
<dbReference type="SUPFAM" id="SSF82771">
    <property type="entry name" value="GIY-YIG endonuclease"/>
    <property type="match status" value="1"/>
</dbReference>
<comment type="similarity">
    <text evidence="1">Belongs to the UPF0213 family.</text>
</comment>
<dbReference type="OrthoDB" id="9807770at2"/>
<dbReference type="AlphaFoldDB" id="A0A5C6QJT6"/>
<evidence type="ECO:0000313" key="4">
    <source>
        <dbReference type="EMBL" id="TWX69175.1"/>
    </source>
</evidence>
<dbReference type="Proteomes" id="UP000321917">
    <property type="component" value="Unassembled WGS sequence"/>
</dbReference>
<dbReference type="RefSeq" id="WP_146799074.1">
    <property type="nucleotide sequence ID" value="NZ_VOLP01000009.1"/>
</dbReference>
<dbReference type="InterPro" id="IPR050190">
    <property type="entry name" value="UPF0213_domain"/>
</dbReference>
<evidence type="ECO:0000313" key="6">
    <source>
        <dbReference type="Proteomes" id="UP000321917"/>
    </source>
</evidence>
<evidence type="ECO:0000256" key="1">
    <source>
        <dbReference type="ARBA" id="ARBA00007435"/>
    </source>
</evidence>
<evidence type="ECO:0000313" key="5">
    <source>
        <dbReference type="Proteomes" id="UP000321525"/>
    </source>
</evidence>
<keyword evidence="5" id="KW-1185">Reference proteome</keyword>